<name>A0A7N2MAC8_QUELO</name>
<proteinExistence type="inferred from homology"/>
<comment type="similarity">
    <text evidence="2">Belongs to the BRX1 family.</text>
</comment>
<evidence type="ECO:0000256" key="4">
    <source>
        <dbReference type="ARBA" id="ARBA00023242"/>
    </source>
</evidence>
<dbReference type="Gramene" id="QL08p019759:mrna">
    <property type="protein sequence ID" value="QL08p019759:mrna"/>
    <property type="gene ID" value="QL08p019759"/>
</dbReference>
<keyword evidence="4" id="KW-0539">Nucleus</keyword>
<evidence type="ECO:0000259" key="6">
    <source>
        <dbReference type="PROSITE" id="PS50833"/>
    </source>
</evidence>
<evidence type="ECO:0000256" key="2">
    <source>
        <dbReference type="ARBA" id="ARBA00006369"/>
    </source>
</evidence>
<dbReference type="SUPFAM" id="SSF52954">
    <property type="entry name" value="Class II aaRS ABD-related"/>
    <property type="match status" value="1"/>
</dbReference>
<dbReference type="Proteomes" id="UP000594261">
    <property type="component" value="Chromosome 8"/>
</dbReference>
<dbReference type="FunFam" id="3.40.50.10480:FF:000009">
    <property type="entry name" value="Ribosome biogenesis protein, putative"/>
    <property type="match status" value="1"/>
</dbReference>
<dbReference type="AlphaFoldDB" id="A0A7N2MAC8"/>
<dbReference type="PANTHER" id="PTHR13634">
    <property type="entry name" value="RIBOSOME BIOGENESIS PROTEIN BRIX"/>
    <property type="match status" value="1"/>
</dbReference>
<dbReference type="GO" id="GO:0005730">
    <property type="term" value="C:nucleolus"/>
    <property type="evidence" value="ECO:0007669"/>
    <property type="project" value="UniProtKB-SubCell"/>
</dbReference>
<dbReference type="SMART" id="SM00879">
    <property type="entry name" value="Brix"/>
    <property type="match status" value="1"/>
</dbReference>
<accession>A0A7N2MAC8</accession>
<dbReference type="InterPro" id="IPR026532">
    <property type="entry name" value="BRX1"/>
</dbReference>
<dbReference type="GO" id="GO:0006364">
    <property type="term" value="P:rRNA processing"/>
    <property type="evidence" value="ECO:0007669"/>
    <property type="project" value="InterPro"/>
</dbReference>
<dbReference type="InParanoid" id="A0A7N2MAC8"/>
<sequence length="351" mass="40996">MGKKRKQIEAEVVEPEEIPERPKRTLLGWKDKSQVPDEETDSKVFRNKEKVLITCSRRINYRYRHLMLNMVSILPHCKKDNKVESKATKGATMNELVELRSCSSCLFFECRKHKDLYLWMAKCPNGPSVKFLVNAVYTMEELKLTGNHLKGSRPILTFSNNFDKDAHWKLLKEMIIQIFGTPKEHRKSKPYHDHVFVFSIVDDHIWFRNYQCFLGDAVFSLGTFNELAREVWEERQWGTMVSGFIVSHVVSLTRTECEISDKGPREDREKMTLIEVGPRFCLNPIKIFGGSFGGPTLYENPFFVSPNQIRALEKRKKAGKFAKKVKAKTRRKMHELSNPLEPDEFADMWKE</sequence>
<dbReference type="InterPro" id="IPR007109">
    <property type="entry name" value="Brix"/>
</dbReference>
<evidence type="ECO:0000313" key="8">
    <source>
        <dbReference type="Proteomes" id="UP000594261"/>
    </source>
</evidence>
<dbReference type="Pfam" id="PF04427">
    <property type="entry name" value="Brix"/>
    <property type="match status" value="1"/>
</dbReference>
<dbReference type="OMA" id="AESKMHK"/>
<feature type="domain" description="Brix" evidence="6">
    <location>
        <begin position="49"/>
        <end position="293"/>
    </location>
</feature>
<reference evidence="7" key="2">
    <citation type="submission" date="2021-01" db="UniProtKB">
        <authorList>
            <consortium name="EnsemblPlants"/>
        </authorList>
    </citation>
    <scope>IDENTIFICATION</scope>
</reference>
<dbReference type="EnsemblPlants" id="QL08p019759:mrna">
    <property type="protein sequence ID" value="QL08p019759:mrna"/>
    <property type="gene ID" value="QL08p019759"/>
</dbReference>
<reference evidence="7 8" key="1">
    <citation type="journal article" date="2016" name="G3 (Bethesda)">
        <title>First Draft Assembly and Annotation of the Genome of a California Endemic Oak Quercus lobata Nee (Fagaceae).</title>
        <authorList>
            <person name="Sork V.L."/>
            <person name="Fitz-Gibbon S.T."/>
            <person name="Puiu D."/>
            <person name="Crepeau M."/>
            <person name="Gugger P.F."/>
            <person name="Sherman R."/>
            <person name="Stevens K."/>
            <person name="Langley C.H."/>
            <person name="Pellegrini M."/>
            <person name="Salzberg S.L."/>
        </authorList>
    </citation>
    <scope>NUCLEOTIDE SEQUENCE [LARGE SCALE GENOMIC DNA]</scope>
    <source>
        <strain evidence="7 8">cv. SW786</strain>
    </source>
</reference>
<keyword evidence="8" id="KW-1185">Reference proteome</keyword>
<feature type="region of interest" description="Disordered" evidence="5">
    <location>
        <begin position="329"/>
        <end position="351"/>
    </location>
</feature>
<evidence type="ECO:0000256" key="1">
    <source>
        <dbReference type="ARBA" id="ARBA00004604"/>
    </source>
</evidence>
<dbReference type="EMBL" id="LRBV02000008">
    <property type="status" value="NOT_ANNOTATED_CDS"/>
    <property type="molecule type" value="Genomic_DNA"/>
</dbReference>
<evidence type="ECO:0000313" key="7">
    <source>
        <dbReference type="EnsemblPlants" id="QL08p019759:mrna"/>
    </source>
</evidence>
<organism evidence="7 8">
    <name type="scientific">Quercus lobata</name>
    <name type="common">Valley oak</name>
    <dbReference type="NCBI Taxonomy" id="97700"/>
    <lineage>
        <taxon>Eukaryota</taxon>
        <taxon>Viridiplantae</taxon>
        <taxon>Streptophyta</taxon>
        <taxon>Embryophyta</taxon>
        <taxon>Tracheophyta</taxon>
        <taxon>Spermatophyta</taxon>
        <taxon>Magnoliopsida</taxon>
        <taxon>eudicotyledons</taxon>
        <taxon>Gunneridae</taxon>
        <taxon>Pentapetalae</taxon>
        <taxon>rosids</taxon>
        <taxon>fabids</taxon>
        <taxon>Fagales</taxon>
        <taxon>Fagaceae</taxon>
        <taxon>Quercus</taxon>
    </lineage>
</organism>
<dbReference type="PROSITE" id="PS50833">
    <property type="entry name" value="BRIX"/>
    <property type="match status" value="1"/>
</dbReference>
<comment type="subcellular location">
    <subcellularLocation>
        <location evidence="1">Nucleus</location>
        <location evidence="1">Nucleolus</location>
    </subcellularLocation>
</comment>
<keyword evidence="3" id="KW-0690">Ribosome biogenesis</keyword>
<evidence type="ECO:0000256" key="5">
    <source>
        <dbReference type="SAM" id="MobiDB-lite"/>
    </source>
</evidence>
<evidence type="ECO:0000256" key="3">
    <source>
        <dbReference type="ARBA" id="ARBA00022517"/>
    </source>
</evidence>
<protein>
    <recommendedName>
        <fullName evidence="6">Brix domain-containing protein</fullName>
    </recommendedName>
</protein>
<dbReference type="FunCoup" id="A0A7N2MAC8">
    <property type="interactions" value="3150"/>
</dbReference>
<feature type="compositionally biased region" description="Acidic residues" evidence="5">
    <location>
        <begin position="341"/>
        <end position="351"/>
    </location>
</feature>
<dbReference type="GO" id="GO:0019843">
    <property type="term" value="F:rRNA binding"/>
    <property type="evidence" value="ECO:0007669"/>
    <property type="project" value="InterPro"/>
</dbReference>
<dbReference type="GO" id="GO:0000027">
    <property type="term" value="P:ribosomal large subunit assembly"/>
    <property type="evidence" value="ECO:0007669"/>
    <property type="project" value="TreeGrafter"/>
</dbReference>
<dbReference type="PANTHER" id="PTHR13634:SF0">
    <property type="entry name" value="RIBOSOME BIOGENESIS PROTEIN BRX1 HOMOLOG"/>
    <property type="match status" value="1"/>
</dbReference>